<evidence type="ECO:0000256" key="8">
    <source>
        <dbReference type="ARBA" id="ARBA00022927"/>
    </source>
</evidence>
<accession>A0A6G1S3M2</accession>
<dbReference type="GO" id="GO:0015031">
    <property type="term" value="P:protein transport"/>
    <property type="evidence" value="ECO:0007669"/>
    <property type="project" value="UniProtKB-KW"/>
</dbReference>
<dbReference type="InterPro" id="IPR038765">
    <property type="entry name" value="Papain-like_cys_pep_sf"/>
</dbReference>
<dbReference type="EC" id="3.4.22.-" evidence="11"/>
<sequence>MRPIDCLLEPPRRICSAFYRCLLKLNIDAHQHFAYWKSRLRLQQHEYHIRHDFNDKTNVDLTNQQAQNHIGQTTDAPIDGNNKLNHTEPVSSSQHHIINNQTVVNNPSPQFVGSKPIKTPRNRKFRLFSFLHRLSPRHFMDYCVIALNEASGSSSSNRFDLSSFDSSIWLLGRQYDLPGESEALIEDIKSKLWITYRRNFPPIDENTRYTTDRGFGCMIRCGQMVLANALLYKNLGRDWRWSPNGLDSNPIAYTKILKLFQDRQDCLYSIHRIIQTGQHEGKTVGEWFGPNTIAQALKRMSTNYLADKEIDASLVISIEAALDNMVVIEEIKKRFRQIQSKPAKNGSAVHGDVQELEDSKIESRETIETDGTWVPGILFIQLRLGLTKINPLYFAALKKTFQFKNSLGIIGGRPNHALYLVGYTNDDIIYLDPHNTQQYVDFDNLTSTQSCTTDQQQPPLGEQASNPQTGTPEQSSDSTYHCSCPEKMPLDRLDPSLALCFYFSTEKEFDDWCDSSQELLVKSEQAPMFEITRSRPTDWNISITSRTMSKSSSDHDGEEFEILT</sequence>
<dbReference type="GO" id="GO:0035973">
    <property type="term" value="P:aggrephagy"/>
    <property type="evidence" value="ECO:0007669"/>
    <property type="project" value="TreeGrafter"/>
</dbReference>
<reference evidence="14" key="1">
    <citation type="submission" date="2018-10" db="EMBL/GenBank/DDBJ databases">
        <title>Transcriptome assembly of Aceria tosichella (Wheat curl mite) Type 2.</title>
        <authorList>
            <person name="Scully E.D."/>
            <person name="Geib S.M."/>
            <person name="Palmer N.A."/>
            <person name="Gupta A.K."/>
            <person name="Sarath G."/>
            <person name="Tatineni S."/>
        </authorList>
    </citation>
    <scope>NUCLEOTIDE SEQUENCE</scope>
    <source>
        <strain evidence="14">LincolnNE</strain>
    </source>
</reference>
<evidence type="ECO:0000256" key="4">
    <source>
        <dbReference type="ARBA" id="ARBA00022490"/>
    </source>
</evidence>
<dbReference type="EMBL" id="GGYP01000324">
    <property type="protein sequence ID" value="MDE45095.1"/>
    <property type="molecule type" value="Transcribed_RNA"/>
</dbReference>
<name>A0A6G1S3M2_9ACAR</name>
<dbReference type="GO" id="GO:0016485">
    <property type="term" value="P:protein processing"/>
    <property type="evidence" value="ECO:0007669"/>
    <property type="project" value="TreeGrafter"/>
</dbReference>
<evidence type="ECO:0000256" key="6">
    <source>
        <dbReference type="ARBA" id="ARBA00022801"/>
    </source>
</evidence>
<dbReference type="InterPro" id="IPR005078">
    <property type="entry name" value="Peptidase_C54"/>
</dbReference>
<dbReference type="PANTHER" id="PTHR22624:SF49">
    <property type="entry name" value="CYSTEINE PROTEASE"/>
    <property type="match status" value="1"/>
</dbReference>
<evidence type="ECO:0000256" key="2">
    <source>
        <dbReference type="ARBA" id="ARBA00010958"/>
    </source>
</evidence>
<comment type="similarity">
    <text evidence="2 11">Belongs to the peptidase C54 family.</text>
</comment>
<gene>
    <name evidence="14" type="primary">Atg4b</name>
    <name evidence="14" type="ORF">g.8115</name>
</gene>
<dbReference type="GO" id="GO:0000045">
    <property type="term" value="P:autophagosome assembly"/>
    <property type="evidence" value="ECO:0007669"/>
    <property type="project" value="TreeGrafter"/>
</dbReference>
<comment type="function">
    <text evidence="11">Cysteine protease that plays a key role in autophagy by mediating both proteolytic activation and delipidation of ATG8 family proteins.</text>
</comment>
<evidence type="ECO:0000256" key="3">
    <source>
        <dbReference type="ARBA" id="ARBA00022448"/>
    </source>
</evidence>
<comment type="subcellular location">
    <subcellularLocation>
        <location evidence="1 11">Cytoplasm</location>
    </subcellularLocation>
</comment>
<dbReference type="Pfam" id="PF03416">
    <property type="entry name" value="Peptidase_C54"/>
    <property type="match status" value="1"/>
</dbReference>
<dbReference type="AlphaFoldDB" id="A0A6G1S3M2"/>
<keyword evidence="8 11" id="KW-0653">Protein transport</keyword>
<dbReference type="GO" id="GO:0004197">
    <property type="term" value="F:cysteine-type endopeptidase activity"/>
    <property type="evidence" value="ECO:0007669"/>
    <property type="project" value="TreeGrafter"/>
</dbReference>
<dbReference type="GO" id="GO:0005737">
    <property type="term" value="C:cytoplasm"/>
    <property type="evidence" value="ECO:0007669"/>
    <property type="project" value="UniProtKB-SubCell"/>
</dbReference>
<feature type="compositionally biased region" description="Polar residues" evidence="12">
    <location>
        <begin position="463"/>
        <end position="480"/>
    </location>
</feature>
<dbReference type="GO" id="GO:0019786">
    <property type="term" value="F:protein-phosphatidylethanolamide deconjugating activity"/>
    <property type="evidence" value="ECO:0007669"/>
    <property type="project" value="InterPro"/>
</dbReference>
<feature type="region of interest" description="Disordered" evidence="12">
    <location>
        <begin position="449"/>
        <end position="480"/>
    </location>
</feature>
<keyword evidence="4 11" id="KW-0963">Cytoplasm</keyword>
<proteinExistence type="inferred from homology"/>
<evidence type="ECO:0000256" key="1">
    <source>
        <dbReference type="ARBA" id="ARBA00004496"/>
    </source>
</evidence>
<evidence type="ECO:0000256" key="12">
    <source>
        <dbReference type="SAM" id="MobiDB-lite"/>
    </source>
</evidence>
<dbReference type="SUPFAM" id="SSF54001">
    <property type="entry name" value="Cysteine proteinases"/>
    <property type="match status" value="1"/>
</dbReference>
<evidence type="ECO:0000256" key="11">
    <source>
        <dbReference type="RuleBase" id="RU363115"/>
    </source>
</evidence>
<protein>
    <recommendedName>
        <fullName evidence="11">Cysteine protease</fullName>
        <ecNumber evidence="11">3.4.22.-</ecNumber>
    </recommendedName>
</protein>
<evidence type="ECO:0000256" key="10">
    <source>
        <dbReference type="ARBA" id="ARBA00029362"/>
    </source>
</evidence>
<comment type="catalytic activity">
    <reaction evidence="10">
        <text>[protein]-C-terminal L-amino acid-glycyl-phosphatidylethanolamide + H2O = [protein]-C-terminal L-amino acid-glycine + a 1,2-diacyl-sn-glycero-3-phosphoethanolamine</text>
        <dbReference type="Rhea" id="RHEA:67548"/>
        <dbReference type="Rhea" id="RHEA-COMP:17323"/>
        <dbReference type="Rhea" id="RHEA-COMP:17324"/>
        <dbReference type="ChEBI" id="CHEBI:15377"/>
        <dbReference type="ChEBI" id="CHEBI:64612"/>
        <dbReference type="ChEBI" id="CHEBI:172940"/>
        <dbReference type="ChEBI" id="CHEBI:172941"/>
    </reaction>
    <physiologicalReaction direction="left-to-right" evidence="10">
        <dbReference type="Rhea" id="RHEA:67549"/>
    </physiologicalReaction>
</comment>
<evidence type="ECO:0000313" key="14">
    <source>
        <dbReference type="EMBL" id="MDE45095.1"/>
    </source>
</evidence>
<dbReference type="PANTHER" id="PTHR22624">
    <property type="entry name" value="CYSTEINE PROTEASE ATG4"/>
    <property type="match status" value="1"/>
</dbReference>
<keyword evidence="6 11" id="KW-0378">Hydrolase</keyword>
<evidence type="ECO:0000259" key="13">
    <source>
        <dbReference type="Pfam" id="PF03416"/>
    </source>
</evidence>
<keyword evidence="9 11" id="KW-0072">Autophagy</keyword>
<organism evidence="14">
    <name type="scientific">Aceria tosichella</name>
    <name type="common">wheat curl mite</name>
    <dbReference type="NCBI Taxonomy" id="561515"/>
    <lineage>
        <taxon>Eukaryota</taxon>
        <taxon>Metazoa</taxon>
        <taxon>Ecdysozoa</taxon>
        <taxon>Arthropoda</taxon>
        <taxon>Chelicerata</taxon>
        <taxon>Arachnida</taxon>
        <taxon>Acari</taxon>
        <taxon>Acariformes</taxon>
        <taxon>Trombidiformes</taxon>
        <taxon>Prostigmata</taxon>
        <taxon>Eupodina</taxon>
        <taxon>Eriophyoidea</taxon>
        <taxon>Eriophyidae</taxon>
        <taxon>Eriophyinae</taxon>
        <taxon>Aceriini</taxon>
        <taxon>Aceria</taxon>
    </lineage>
</organism>
<evidence type="ECO:0000256" key="9">
    <source>
        <dbReference type="ARBA" id="ARBA00023006"/>
    </source>
</evidence>
<keyword evidence="3" id="KW-0813">Transport</keyword>
<feature type="domain" description="Peptidase C54 catalytic" evidence="13">
    <location>
        <begin position="182"/>
        <end position="514"/>
    </location>
</feature>
<dbReference type="InterPro" id="IPR046792">
    <property type="entry name" value="Peptidase_C54_cat"/>
</dbReference>
<dbReference type="GO" id="GO:0034727">
    <property type="term" value="P:piecemeal microautophagy of the nucleus"/>
    <property type="evidence" value="ECO:0007669"/>
    <property type="project" value="TreeGrafter"/>
</dbReference>
<dbReference type="GO" id="GO:0000423">
    <property type="term" value="P:mitophagy"/>
    <property type="evidence" value="ECO:0007669"/>
    <property type="project" value="TreeGrafter"/>
</dbReference>
<keyword evidence="7" id="KW-0788">Thiol protease</keyword>
<keyword evidence="5 11" id="KW-0645">Protease</keyword>
<evidence type="ECO:0000256" key="7">
    <source>
        <dbReference type="ARBA" id="ARBA00022807"/>
    </source>
</evidence>
<evidence type="ECO:0000256" key="5">
    <source>
        <dbReference type="ARBA" id="ARBA00022670"/>
    </source>
</evidence>